<dbReference type="RefSeq" id="XP_044557011.1">
    <property type="nucleotide sequence ID" value="XM_044713131.1"/>
</dbReference>
<reference evidence="3 4" key="1">
    <citation type="journal article" date="2019" name="Sci. Rep.">
        <title>Nanopore sequencing improves the draft genome of the human pathogenic amoeba Naegleria fowleri.</title>
        <authorList>
            <person name="Liechti N."/>
            <person name="Schurch N."/>
            <person name="Bruggmann R."/>
            <person name="Wittwer M."/>
        </authorList>
    </citation>
    <scope>NUCLEOTIDE SEQUENCE [LARGE SCALE GENOMIC DNA]</scope>
    <source>
        <strain evidence="3 4">ATCC 30894</strain>
    </source>
</reference>
<keyword evidence="2" id="KW-0812">Transmembrane</keyword>
<keyword evidence="2" id="KW-1133">Transmembrane helix</keyword>
<feature type="transmembrane region" description="Helical" evidence="2">
    <location>
        <begin position="108"/>
        <end position="128"/>
    </location>
</feature>
<organism evidence="3 4">
    <name type="scientific">Naegleria fowleri</name>
    <name type="common">Brain eating amoeba</name>
    <dbReference type="NCBI Taxonomy" id="5763"/>
    <lineage>
        <taxon>Eukaryota</taxon>
        <taxon>Discoba</taxon>
        <taxon>Heterolobosea</taxon>
        <taxon>Tetramitia</taxon>
        <taxon>Eutetramitia</taxon>
        <taxon>Vahlkampfiidae</taxon>
        <taxon>Naegleria</taxon>
    </lineage>
</organism>
<evidence type="ECO:0000313" key="4">
    <source>
        <dbReference type="Proteomes" id="UP000444721"/>
    </source>
</evidence>
<name>A0A6A5BC90_NAEFO</name>
<evidence type="ECO:0000256" key="1">
    <source>
        <dbReference type="SAM" id="MobiDB-lite"/>
    </source>
</evidence>
<sequence length="155" mass="18816">MRQDHHSDEDVFVERSNDDDESVNEIYDANTLEISFSPNNNHSDDEDQPTQGLWKATLHLLTGDLFPMRNFIFHNRRRSKSSQYYATTFYEQMILYISELLFDRNDMNASRWMMLIACVLSLIGYVYYRWLYLKRREERTDFVDLALRQKYRFLK</sequence>
<feature type="compositionally biased region" description="Basic and acidic residues" evidence="1">
    <location>
        <begin position="1"/>
        <end position="16"/>
    </location>
</feature>
<gene>
    <name evidence="3" type="ORF">FDP41_009199</name>
</gene>
<keyword evidence="4" id="KW-1185">Reference proteome</keyword>
<keyword evidence="2" id="KW-0472">Membrane</keyword>
<evidence type="ECO:0000256" key="2">
    <source>
        <dbReference type="SAM" id="Phobius"/>
    </source>
</evidence>
<dbReference type="OrthoDB" id="10397510at2759"/>
<accession>A0A6A5BC90</accession>
<dbReference type="AlphaFoldDB" id="A0A6A5BC90"/>
<proteinExistence type="predicted"/>
<dbReference type="Proteomes" id="UP000444721">
    <property type="component" value="Unassembled WGS sequence"/>
</dbReference>
<dbReference type="VEuPathDB" id="AmoebaDB:FDP41_009199"/>
<evidence type="ECO:0000313" key="3">
    <source>
        <dbReference type="EMBL" id="KAF0972296.1"/>
    </source>
</evidence>
<comment type="caution">
    <text evidence="3">The sequence shown here is derived from an EMBL/GenBank/DDBJ whole genome shotgun (WGS) entry which is preliminary data.</text>
</comment>
<dbReference type="VEuPathDB" id="AmoebaDB:NfTy_060600"/>
<dbReference type="VEuPathDB" id="AmoebaDB:NF0105640"/>
<protein>
    <submittedName>
        <fullName evidence="3">Uncharacterized protein</fullName>
    </submittedName>
</protein>
<dbReference type="EMBL" id="VFQX01000068">
    <property type="protein sequence ID" value="KAF0972296.1"/>
    <property type="molecule type" value="Genomic_DNA"/>
</dbReference>
<dbReference type="GeneID" id="68116416"/>
<feature type="region of interest" description="Disordered" evidence="1">
    <location>
        <begin position="1"/>
        <end position="23"/>
    </location>
</feature>
<dbReference type="OMA" id="TGDLFPM"/>